<accession>A0A8E2JXZ1</accession>
<dbReference type="Proteomes" id="UP000250140">
    <property type="component" value="Unassembled WGS sequence"/>
</dbReference>
<dbReference type="AlphaFoldDB" id="A0A8E2JXZ1"/>
<gene>
    <name evidence="3" type="ORF">AOQ84DRAFT_268130</name>
</gene>
<sequence length="218" mass="24693">FEMPHPRFNAQLAVQDDVLYIFGGTFEKADREYTFDEMWAIDLGKLDGCKEIFRRELEDWQGSEDEDSEDEEDDQSSEEEEDWDASETASTAPTSVSQDTQREAIELEDEAWNSEETSALTDTLPHPRPFESLRDFYSRTSVQWQEVVVEQLSKATGSAAKSVKELKKAAFDQAEEKWWDCREEIFALEDEQEQAGIGEVVSIADKGGDGGLGGVGRR</sequence>
<organism evidence="3 4">
    <name type="scientific">Glonium stellatum</name>
    <dbReference type="NCBI Taxonomy" id="574774"/>
    <lineage>
        <taxon>Eukaryota</taxon>
        <taxon>Fungi</taxon>
        <taxon>Dikarya</taxon>
        <taxon>Ascomycota</taxon>
        <taxon>Pezizomycotina</taxon>
        <taxon>Dothideomycetes</taxon>
        <taxon>Pleosporomycetidae</taxon>
        <taxon>Gloniales</taxon>
        <taxon>Gloniaceae</taxon>
        <taxon>Glonium</taxon>
    </lineage>
</organism>
<evidence type="ECO:0000313" key="3">
    <source>
        <dbReference type="EMBL" id="OCL13745.1"/>
    </source>
</evidence>
<dbReference type="InterPro" id="IPR052588">
    <property type="entry name" value="Kelch_domain_protein"/>
</dbReference>
<dbReference type="InterPro" id="IPR025183">
    <property type="entry name" value="DUF4110"/>
</dbReference>
<feature type="non-terminal residue" evidence="3">
    <location>
        <position position="218"/>
    </location>
</feature>
<name>A0A8E2JXZ1_9PEZI</name>
<dbReference type="InterPro" id="IPR015915">
    <property type="entry name" value="Kelch-typ_b-propeller"/>
</dbReference>
<dbReference type="PANTHER" id="PTHR46063:SF1">
    <property type="entry name" value="KELCH DOMAIN-CONTAINING PROTEIN 4"/>
    <property type="match status" value="1"/>
</dbReference>
<feature type="compositionally biased region" description="Acidic residues" evidence="1">
    <location>
        <begin position="59"/>
        <end position="85"/>
    </location>
</feature>
<protein>
    <recommendedName>
        <fullName evidence="2">DUF4110 domain-containing protein</fullName>
    </recommendedName>
</protein>
<dbReference type="SUPFAM" id="SSF117281">
    <property type="entry name" value="Kelch motif"/>
    <property type="match status" value="1"/>
</dbReference>
<dbReference type="PANTHER" id="PTHR46063">
    <property type="entry name" value="KELCH DOMAIN-CONTAINING PROTEIN"/>
    <property type="match status" value="1"/>
</dbReference>
<dbReference type="EMBL" id="KV748676">
    <property type="protein sequence ID" value="OCL13745.1"/>
    <property type="molecule type" value="Genomic_DNA"/>
</dbReference>
<dbReference type="Pfam" id="PF13422">
    <property type="entry name" value="DUF4110"/>
    <property type="match status" value="1"/>
</dbReference>
<feature type="region of interest" description="Disordered" evidence="1">
    <location>
        <begin position="58"/>
        <end position="101"/>
    </location>
</feature>
<feature type="compositionally biased region" description="Polar residues" evidence="1">
    <location>
        <begin position="88"/>
        <end position="99"/>
    </location>
</feature>
<evidence type="ECO:0000313" key="4">
    <source>
        <dbReference type="Proteomes" id="UP000250140"/>
    </source>
</evidence>
<evidence type="ECO:0000259" key="2">
    <source>
        <dbReference type="Pfam" id="PF13422"/>
    </source>
</evidence>
<feature type="non-terminal residue" evidence="3">
    <location>
        <position position="1"/>
    </location>
</feature>
<reference evidence="3 4" key="1">
    <citation type="journal article" date="2016" name="Nat. Commun.">
        <title>Ectomycorrhizal ecology is imprinted in the genome of the dominant symbiotic fungus Cenococcum geophilum.</title>
        <authorList>
            <consortium name="DOE Joint Genome Institute"/>
            <person name="Peter M."/>
            <person name="Kohler A."/>
            <person name="Ohm R.A."/>
            <person name="Kuo A."/>
            <person name="Krutzmann J."/>
            <person name="Morin E."/>
            <person name="Arend M."/>
            <person name="Barry K.W."/>
            <person name="Binder M."/>
            <person name="Choi C."/>
            <person name="Clum A."/>
            <person name="Copeland A."/>
            <person name="Grisel N."/>
            <person name="Haridas S."/>
            <person name="Kipfer T."/>
            <person name="LaButti K."/>
            <person name="Lindquist E."/>
            <person name="Lipzen A."/>
            <person name="Maire R."/>
            <person name="Meier B."/>
            <person name="Mihaltcheva S."/>
            <person name="Molinier V."/>
            <person name="Murat C."/>
            <person name="Poggeler S."/>
            <person name="Quandt C.A."/>
            <person name="Sperisen C."/>
            <person name="Tritt A."/>
            <person name="Tisserant E."/>
            <person name="Crous P.W."/>
            <person name="Henrissat B."/>
            <person name="Nehls U."/>
            <person name="Egli S."/>
            <person name="Spatafora J.W."/>
            <person name="Grigoriev I.V."/>
            <person name="Martin F.M."/>
        </authorList>
    </citation>
    <scope>NUCLEOTIDE SEQUENCE [LARGE SCALE GENOMIC DNA]</scope>
    <source>
        <strain evidence="3 4">CBS 207.34</strain>
    </source>
</reference>
<evidence type="ECO:0000256" key="1">
    <source>
        <dbReference type="SAM" id="MobiDB-lite"/>
    </source>
</evidence>
<feature type="domain" description="DUF4110" evidence="2">
    <location>
        <begin position="120"/>
        <end position="207"/>
    </location>
</feature>
<keyword evidence="4" id="KW-1185">Reference proteome</keyword>
<dbReference type="OrthoDB" id="4447at2759"/>
<proteinExistence type="predicted"/>